<keyword evidence="8 11" id="KW-0472">Membrane</keyword>
<protein>
    <recommendedName>
        <fullName evidence="11">CDP-archaeol synthase</fullName>
        <ecNumber evidence="11">2.7.7.67</ecNumber>
    </recommendedName>
    <alternativeName>
        <fullName evidence="11">CDP-2,3-bis-(O-geranylgeranyl)-sn-glycerol synthase</fullName>
    </alternativeName>
</protein>
<feature type="transmembrane region" description="Helical" evidence="11">
    <location>
        <begin position="12"/>
        <end position="32"/>
    </location>
</feature>
<comment type="subcellular location">
    <subcellularLocation>
        <location evidence="11">Cell membrane</location>
        <topology evidence="11">Multi-pass membrane protein</topology>
    </subcellularLocation>
</comment>
<evidence type="ECO:0000256" key="7">
    <source>
        <dbReference type="ARBA" id="ARBA00023098"/>
    </source>
</evidence>
<dbReference type="Proteomes" id="UP000091929">
    <property type="component" value="Unassembled WGS sequence"/>
</dbReference>
<accession>A0A150ITD2</accession>
<keyword evidence="2 11" id="KW-0444">Lipid biosynthesis</keyword>
<dbReference type="GO" id="GO:0046474">
    <property type="term" value="P:glycerophospholipid biosynthetic process"/>
    <property type="evidence" value="ECO:0007669"/>
    <property type="project" value="UniProtKB-UniRule"/>
</dbReference>
<dbReference type="InterPro" id="IPR002726">
    <property type="entry name" value="CarS_archaea"/>
</dbReference>
<proteinExistence type="inferred from homology"/>
<evidence type="ECO:0000256" key="10">
    <source>
        <dbReference type="ARBA" id="ARBA00023264"/>
    </source>
</evidence>
<evidence type="ECO:0000313" key="16">
    <source>
        <dbReference type="Proteomes" id="UP000092401"/>
    </source>
</evidence>
<keyword evidence="9 11" id="KW-0594">Phospholipid biosynthesis</keyword>
<dbReference type="EMBL" id="LNJC01000006">
    <property type="protein sequence ID" value="KYC50904.1"/>
    <property type="molecule type" value="Genomic_DNA"/>
</dbReference>
<feature type="transmembrane region" description="Helical" evidence="11">
    <location>
        <begin position="143"/>
        <end position="164"/>
    </location>
</feature>
<dbReference type="PANTHER" id="PTHR39650:SF1">
    <property type="entry name" value="CDP-ARCHAEOL SYNTHASE"/>
    <property type="match status" value="1"/>
</dbReference>
<dbReference type="AlphaFoldDB" id="A0A150IM53"/>
<evidence type="ECO:0000256" key="8">
    <source>
        <dbReference type="ARBA" id="ARBA00023136"/>
    </source>
</evidence>
<organism evidence="12 16">
    <name type="scientific">Candidatus Methanofastidiosum methylothiophilum</name>
    <dbReference type="NCBI Taxonomy" id="1705564"/>
    <lineage>
        <taxon>Archaea</taxon>
        <taxon>Methanobacteriati</taxon>
        <taxon>Methanobacteriota</taxon>
        <taxon>Stenosarchaea group</taxon>
        <taxon>Candidatus Methanofastidiosia</taxon>
        <taxon>Candidatus Methanofastidiosales</taxon>
        <taxon>Candidatus Methanofastidiosaceae</taxon>
        <taxon>Candidatus Methanofastidiosum</taxon>
    </lineage>
</organism>
<gene>
    <name evidence="11" type="primary">carS</name>
    <name evidence="12" type="ORF">APG10_00378</name>
    <name evidence="13" type="ORF">APG11_00486</name>
    <name evidence="14" type="ORF">APG12_00467</name>
</gene>
<evidence type="ECO:0000256" key="3">
    <source>
        <dbReference type="ARBA" id="ARBA00022679"/>
    </source>
</evidence>
<keyword evidence="3 11" id="KW-0808">Transferase</keyword>
<keyword evidence="1 11" id="KW-1003">Cell membrane</keyword>
<reference evidence="15 16" key="1">
    <citation type="journal article" date="2016" name="ISME J.">
        <title>Chasing the elusive Euryarchaeota class WSA2: genomes reveal a uniquely fastidious methyl-reducing methanogen.</title>
        <authorList>
            <person name="Nobu M.K."/>
            <person name="Narihiro T."/>
            <person name="Kuroda K."/>
            <person name="Mei R."/>
            <person name="Liu W.T."/>
        </authorList>
    </citation>
    <scope>NUCLEOTIDE SEQUENCE [LARGE SCALE GENOMIC DNA]</scope>
    <source>
        <strain evidence="12">B03fssc0709_Meth_Bin005</strain>
        <strain evidence="13">B15fssc0709_Meth_Bin003</strain>
        <strain evidence="14">BMIXfssc0709_Meth_Bin006</strain>
    </source>
</reference>
<dbReference type="EMBL" id="LNGF01000008">
    <property type="protein sequence ID" value="KYC48247.1"/>
    <property type="molecule type" value="Genomic_DNA"/>
</dbReference>
<dbReference type="Proteomes" id="UP000092401">
    <property type="component" value="Unassembled WGS sequence"/>
</dbReference>
<comment type="similarity">
    <text evidence="11">Belongs to the CDP-archaeol synthase family.</text>
</comment>
<evidence type="ECO:0000256" key="6">
    <source>
        <dbReference type="ARBA" id="ARBA00022989"/>
    </source>
</evidence>
<comment type="pathway">
    <text evidence="11">Membrane lipid metabolism; glycerophospholipid metabolism.</text>
</comment>
<keyword evidence="6 11" id="KW-1133">Transmembrane helix</keyword>
<feature type="transmembrane region" description="Helical" evidence="11">
    <location>
        <begin position="53"/>
        <end position="74"/>
    </location>
</feature>
<sequence length="171" mass="18410">MIEITPLLIFNIIWFILPPYIANMAPAVWGGGPPLDGGRVLSDGRRLFGKGKTIKGTFVGILAGVIISLLQHIALPFPSLGYALLRGFLMGAGAIGGDIVGSFIKRRVNIESGDAAPLLDQLDFMLGAIVLVALLGLPSFEVVLISIIITPFVHFVSNVVWYLAGKKEVWW</sequence>
<evidence type="ECO:0000313" key="15">
    <source>
        <dbReference type="Proteomes" id="UP000091929"/>
    </source>
</evidence>
<dbReference type="HAMAP" id="MF_01117">
    <property type="entry name" value="CDP_archaeol_synth"/>
    <property type="match status" value="1"/>
</dbReference>
<evidence type="ECO:0000256" key="2">
    <source>
        <dbReference type="ARBA" id="ARBA00022516"/>
    </source>
</evidence>
<evidence type="ECO:0000256" key="1">
    <source>
        <dbReference type="ARBA" id="ARBA00022475"/>
    </source>
</evidence>
<dbReference type="PANTHER" id="PTHR39650">
    <property type="entry name" value="CDP-ARCHAEOL SYNTHASE"/>
    <property type="match status" value="1"/>
</dbReference>
<accession>A0A150IM53</accession>
<evidence type="ECO:0000313" key="14">
    <source>
        <dbReference type="EMBL" id="KYC50904.1"/>
    </source>
</evidence>
<evidence type="ECO:0000256" key="9">
    <source>
        <dbReference type="ARBA" id="ARBA00023209"/>
    </source>
</evidence>
<evidence type="ECO:0000256" key="4">
    <source>
        <dbReference type="ARBA" id="ARBA00022692"/>
    </source>
</evidence>
<feature type="transmembrane region" description="Helical" evidence="11">
    <location>
        <begin position="116"/>
        <end position="137"/>
    </location>
</feature>
<dbReference type="Pfam" id="PF01864">
    <property type="entry name" value="CarS-like"/>
    <property type="match status" value="1"/>
</dbReference>
<keyword evidence="5 11" id="KW-0460">Magnesium</keyword>
<keyword evidence="4 11" id="KW-0812">Transmembrane</keyword>
<comment type="function">
    <text evidence="11">Catalyzes the formation of CDP-2,3-bis-(O-geranylgeranyl)-sn-glycerol (CDP-archaeol) from 2,3-bis-(O-geranylgeranyl)-sn-glycerol 1-phosphate (DGGGP) and CTP. This reaction is the third ether-bond-formation step in the biosynthesis of archaeal membrane lipids.</text>
</comment>
<dbReference type="EC" id="2.7.7.67" evidence="11"/>
<evidence type="ECO:0000313" key="13">
    <source>
        <dbReference type="EMBL" id="KYC48247.1"/>
    </source>
</evidence>
<name>A0A150IM53_9EURY</name>
<dbReference type="GO" id="GO:0005886">
    <property type="term" value="C:plasma membrane"/>
    <property type="evidence" value="ECO:0007669"/>
    <property type="project" value="UniProtKB-SubCell"/>
</dbReference>
<keyword evidence="7 11" id="KW-0443">Lipid metabolism</keyword>
<keyword evidence="10 11" id="KW-1208">Phospholipid metabolism</keyword>
<evidence type="ECO:0000313" key="12">
    <source>
        <dbReference type="EMBL" id="KYC45968.1"/>
    </source>
</evidence>
<evidence type="ECO:0000256" key="5">
    <source>
        <dbReference type="ARBA" id="ARBA00022842"/>
    </source>
</evidence>
<comment type="cofactor">
    <cofactor evidence="11">
        <name>Mg(2+)</name>
        <dbReference type="ChEBI" id="CHEBI:18420"/>
    </cofactor>
</comment>
<dbReference type="GO" id="GO:0043338">
    <property type="term" value="F:CDP-2,3-bis-(O-geranylgeranyl)-sn-glycerol synthase activity"/>
    <property type="evidence" value="ECO:0007669"/>
    <property type="project" value="UniProtKB-EC"/>
</dbReference>
<evidence type="ECO:0000256" key="11">
    <source>
        <dbReference type="HAMAP-Rule" id="MF_01117"/>
    </source>
</evidence>
<dbReference type="InterPro" id="IPR032690">
    <property type="entry name" value="CarS"/>
</dbReference>
<accession>A0A150J1T4</accession>
<dbReference type="EMBL" id="LNGE01000007">
    <property type="protein sequence ID" value="KYC45968.1"/>
    <property type="molecule type" value="Genomic_DNA"/>
</dbReference>
<comment type="catalytic activity">
    <reaction evidence="11">
        <text>2,3-bis-O-(geranylgeranyl)-sn-glycerol 1-phosphate + CTP + H(+) = CDP-2,3-bis-O-(geranylgeranyl)-sn-glycerol + diphosphate</text>
        <dbReference type="Rhea" id="RHEA:25690"/>
        <dbReference type="ChEBI" id="CHEBI:15378"/>
        <dbReference type="ChEBI" id="CHEBI:33019"/>
        <dbReference type="ChEBI" id="CHEBI:37563"/>
        <dbReference type="ChEBI" id="CHEBI:58837"/>
        <dbReference type="ChEBI" id="CHEBI:58838"/>
        <dbReference type="EC" id="2.7.7.67"/>
    </reaction>
</comment>
<comment type="caution">
    <text evidence="12">The sequence shown here is derived from an EMBL/GenBank/DDBJ whole genome shotgun (WGS) entry which is preliminary data.</text>
</comment>
<feature type="transmembrane region" description="Helical" evidence="11">
    <location>
        <begin position="80"/>
        <end position="104"/>
    </location>
</feature>
<dbReference type="Proteomes" id="UP000092403">
    <property type="component" value="Unassembled WGS sequence"/>
</dbReference>
<dbReference type="UniPathway" id="UPA00940"/>
<dbReference type="NCBIfam" id="NF003114">
    <property type="entry name" value="PRK04032.1"/>
    <property type="match status" value="1"/>
</dbReference>